<sequence>MPAISSAGSLLDVFYLLLAMFTLSAMGYLLGAVSLRQLFPCAASSRACIKSMGFRQAPVSSHATAHVLVF</sequence>
<dbReference type="EnsemblPlants" id="TuG1812G0300005489.01.T01">
    <property type="protein sequence ID" value="TuG1812G0300005489.01.T01.cds400050"/>
    <property type="gene ID" value="TuG1812G0300005489.01"/>
</dbReference>
<reference evidence="3" key="1">
    <citation type="journal article" date="2013" name="Nature">
        <title>Draft genome of the wheat A-genome progenitor Triticum urartu.</title>
        <authorList>
            <person name="Ling H.Q."/>
            <person name="Zhao S."/>
            <person name="Liu D."/>
            <person name="Wang J."/>
            <person name="Sun H."/>
            <person name="Zhang C."/>
            <person name="Fan H."/>
            <person name="Li D."/>
            <person name="Dong L."/>
            <person name="Tao Y."/>
            <person name="Gao C."/>
            <person name="Wu H."/>
            <person name="Li Y."/>
            <person name="Cui Y."/>
            <person name="Guo X."/>
            <person name="Zheng S."/>
            <person name="Wang B."/>
            <person name="Yu K."/>
            <person name="Liang Q."/>
            <person name="Yang W."/>
            <person name="Lou X."/>
            <person name="Chen J."/>
            <person name="Feng M."/>
            <person name="Jian J."/>
            <person name="Zhang X."/>
            <person name="Luo G."/>
            <person name="Jiang Y."/>
            <person name="Liu J."/>
            <person name="Wang Z."/>
            <person name="Sha Y."/>
            <person name="Zhang B."/>
            <person name="Wu H."/>
            <person name="Tang D."/>
            <person name="Shen Q."/>
            <person name="Xue P."/>
            <person name="Zou S."/>
            <person name="Wang X."/>
            <person name="Liu X."/>
            <person name="Wang F."/>
            <person name="Yang Y."/>
            <person name="An X."/>
            <person name="Dong Z."/>
            <person name="Zhang K."/>
            <person name="Zhang X."/>
            <person name="Luo M.C."/>
            <person name="Dvorak J."/>
            <person name="Tong Y."/>
            <person name="Wang J."/>
            <person name="Yang H."/>
            <person name="Li Z."/>
            <person name="Wang D."/>
            <person name="Zhang A."/>
            <person name="Wang J."/>
        </authorList>
    </citation>
    <scope>NUCLEOTIDE SEQUENCE</scope>
    <source>
        <strain evidence="3">cv. G1812</strain>
    </source>
</reference>
<keyword evidence="3" id="KW-1185">Reference proteome</keyword>
<reference evidence="2" key="2">
    <citation type="submission" date="2018-03" db="EMBL/GenBank/DDBJ databases">
        <title>The Triticum urartu genome reveals the dynamic nature of wheat genome evolution.</title>
        <authorList>
            <person name="Ling H."/>
            <person name="Ma B."/>
            <person name="Shi X."/>
            <person name="Liu H."/>
            <person name="Dong L."/>
            <person name="Sun H."/>
            <person name="Cao Y."/>
            <person name="Gao Q."/>
            <person name="Zheng S."/>
            <person name="Li Y."/>
            <person name="Yu Y."/>
            <person name="Du H."/>
            <person name="Qi M."/>
            <person name="Li Y."/>
            <person name="Yu H."/>
            <person name="Cui Y."/>
            <person name="Wang N."/>
            <person name="Chen C."/>
            <person name="Wu H."/>
            <person name="Zhao Y."/>
            <person name="Zhang J."/>
            <person name="Li Y."/>
            <person name="Zhou W."/>
            <person name="Zhang B."/>
            <person name="Hu W."/>
            <person name="Eijk M."/>
            <person name="Tang J."/>
            <person name="Witsenboer H."/>
            <person name="Zhao S."/>
            <person name="Li Z."/>
            <person name="Zhang A."/>
            <person name="Wang D."/>
            <person name="Liang C."/>
        </authorList>
    </citation>
    <scope>NUCLEOTIDE SEQUENCE [LARGE SCALE GENOMIC DNA]</scope>
    <source>
        <strain evidence="2">cv. G1812</strain>
    </source>
</reference>
<dbReference type="Gramene" id="TuG1812G0300005489.01.T01">
    <property type="protein sequence ID" value="TuG1812G0300005489.01.T01.cds400050"/>
    <property type="gene ID" value="TuG1812G0300005489.01"/>
</dbReference>
<proteinExistence type="predicted"/>
<feature type="transmembrane region" description="Helical" evidence="1">
    <location>
        <begin position="13"/>
        <end position="35"/>
    </location>
</feature>
<reference evidence="2" key="3">
    <citation type="submission" date="2022-06" db="UniProtKB">
        <authorList>
            <consortium name="EnsemblPlants"/>
        </authorList>
    </citation>
    <scope>IDENTIFICATION</scope>
</reference>
<keyword evidence="1" id="KW-0472">Membrane</keyword>
<accession>A0A8R7PZM7</accession>
<evidence type="ECO:0000313" key="2">
    <source>
        <dbReference type="EnsemblPlants" id="TuG1812G0300005489.01.T01.cds400050"/>
    </source>
</evidence>
<dbReference type="AlphaFoldDB" id="A0A8R7PZM7"/>
<keyword evidence="1" id="KW-1133">Transmembrane helix</keyword>
<dbReference type="Proteomes" id="UP000015106">
    <property type="component" value="Chromosome 3"/>
</dbReference>
<protein>
    <submittedName>
        <fullName evidence="2">Uncharacterized protein</fullName>
    </submittedName>
</protein>
<evidence type="ECO:0000313" key="3">
    <source>
        <dbReference type="Proteomes" id="UP000015106"/>
    </source>
</evidence>
<evidence type="ECO:0000256" key="1">
    <source>
        <dbReference type="SAM" id="Phobius"/>
    </source>
</evidence>
<keyword evidence="1" id="KW-0812">Transmembrane</keyword>
<organism evidence="2 3">
    <name type="scientific">Triticum urartu</name>
    <name type="common">Red wild einkorn</name>
    <name type="synonym">Crithodium urartu</name>
    <dbReference type="NCBI Taxonomy" id="4572"/>
    <lineage>
        <taxon>Eukaryota</taxon>
        <taxon>Viridiplantae</taxon>
        <taxon>Streptophyta</taxon>
        <taxon>Embryophyta</taxon>
        <taxon>Tracheophyta</taxon>
        <taxon>Spermatophyta</taxon>
        <taxon>Magnoliopsida</taxon>
        <taxon>Liliopsida</taxon>
        <taxon>Poales</taxon>
        <taxon>Poaceae</taxon>
        <taxon>BOP clade</taxon>
        <taxon>Pooideae</taxon>
        <taxon>Triticodae</taxon>
        <taxon>Triticeae</taxon>
        <taxon>Triticinae</taxon>
        <taxon>Triticum</taxon>
    </lineage>
</organism>
<name>A0A8R7PZM7_TRIUA</name>